<dbReference type="InterPro" id="IPR036412">
    <property type="entry name" value="HAD-like_sf"/>
</dbReference>
<dbReference type="InterPro" id="IPR006434">
    <property type="entry name" value="Pyrimidine_nucleotidase_eu"/>
</dbReference>
<keyword evidence="4" id="KW-0479">Metal-binding</keyword>
<dbReference type="PANTHER" id="PTHR13045">
    <property type="entry name" value="5'-NUCLEOTIDASE"/>
    <property type="match status" value="1"/>
</dbReference>
<gene>
    <name evidence="9" type="ORF">SteCoe_7286</name>
</gene>
<dbReference type="EC" id="3.1.3.5" evidence="3"/>
<accession>A0A1R2CN54</accession>
<evidence type="ECO:0000313" key="9">
    <source>
        <dbReference type="EMBL" id="OMJ90370.1"/>
    </source>
</evidence>
<keyword evidence="10" id="KW-1185">Reference proteome</keyword>
<comment type="similarity">
    <text evidence="2">Belongs to the pyrimidine 5'-nucleotidase family.</text>
</comment>
<evidence type="ECO:0000256" key="4">
    <source>
        <dbReference type="ARBA" id="ARBA00022723"/>
    </source>
</evidence>
<sequence>MVSIITRAQQLIAPFNNSEYFIIPNAESLKNKIELFRAAGIDNFQIVSDFDFTMTRSLVNGFQGKTSVTIAQNTSSSLERQQVISDLINYYTPIEINHQINEGVKAQYMKEWWAKSSAIIIQDKYDQKELEKVVDDSNVYLRYGIDNVMKICEDFNVPIYFVSAGLGNVIDYFFRSLGFRLNLKIFANYLDLDDEGKLTKLSEPAIVSVEKSKVLQGMKLKSHILLMGDMISDCTIVQEGNYEEIIRIGFVNNPDTANLNRYQENFDFLILNDGNMVAVEKILKLILSNHQETDEAKNLLLHELNLN</sequence>
<dbReference type="OrthoDB" id="10014216at2759"/>
<protein>
    <recommendedName>
        <fullName evidence="3">5'-nucleotidase</fullName>
        <ecNumber evidence="3">3.1.3.5</ecNumber>
    </recommendedName>
</protein>
<evidence type="ECO:0000256" key="5">
    <source>
        <dbReference type="ARBA" id="ARBA00022741"/>
    </source>
</evidence>
<evidence type="ECO:0000256" key="7">
    <source>
        <dbReference type="ARBA" id="ARBA00022842"/>
    </source>
</evidence>
<dbReference type="GO" id="GO:0005737">
    <property type="term" value="C:cytoplasm"/>
    <property type="evidence" value="ECO:0007669"/>
    <property type="project" value="InterPro"/>
</dbReference>
<comment type="caution">
    <text evidence="9">The sequence shown here is derived from an EMBL/GenBank/DDBJ whole genome shotgun (WGS) entry which is preliminary data.</text>
</comment>
<dbReference type="GO" id="GO:0008253">
    <property type="term" value="F:5'-nucleotidase activity"/>
    <property type="evidence" value="ECO:0007669"/>
    <property type="project" value="UniProtKB-EC"/>
</dbReference>
<dbReference type="AlphaFoldDB" id="A0A1R2CN54"/>
<keyword evidence="7" id="KW-0460">Magnesium</keyword>
<dbReference type="GO" id="GO:0000287">
    <property type="term" value="F:magnesium ion binding"/>
    <property type="evidence" value="ECO:0007669"/>
    <property type="project" value="InterPro"/>
</dbReference>
<dbReference type="SUPFAM" id="SSF56784">
    <property type="entry name" value="HAD-like"/>
    <property type="match status" value="1"/>
</dbReference>
<reference evidence="9 10" key="1">
    <citation type="submission" date="2016-11" db="EMBL/GenBank/DDBJ databases">
        <title>The macronuclear genome of Stentor coeruleus: a giant cell with tiny introns.</title>
        <authorList>
            <person name="Slabodnick M."/>
            <person name="Ruby J.G."/>
            <person name="Reiff S.B."/>
            <person name="Swart E.C."/>
            <person name="Gosai S."/>
            <person name="Prabakaran S."/>
            <person name="Witkowska E."/>
            <person name="Larue G.E."/>
            <person name="Fisher S."/>
            <person name="Freeman R.M."/>
            <person name="Gunawardena J."/>
            <person name="Chu W."/>
            <person name="Stover N.A."/>
            <person name="Gregory B.D."/>
            <person name="Nowacki M."/>
            <person name="Derisi J."/>
            <person name="Roy S.W."/>
            <person name="Marshall W.F."/>
            <person name="Sood P."/>
        </authorList>
    </citation>
    <scope>NUCLEOTIDE SEQUENCE [LARGE SCALE GENOMIC DNA]</scope>
    <source>
        <strain evidence="9">WM001</strain>
    </source>
</reference>
<keyword evidence="5" id="KW-0547">Nucleotide-binding</keyword>
<proteinExistence type="inferred from homology"/>
<dbReference type="PANTHER" id="PTHR13045:SF0">
    <property type="entry name" value="7-METHYLGUANOSINE PHOSPHATE-SPECIFIC 5'-NUCLEOTIDASE"/>
    <property type="match status" value="1"/>
</dbReference>
<name>A0A1R2CN54_9CILI</name>
<dbReference type="Gene3D" id="3.40.50.1000">
    <property type="entry name" value="HAD superfamily/HAD-like"/>
    <property type="match status" value="1"/>
</dbReference>
<dbReference type="GO" id="GO:0009117">
    <property type="term" value="P:nucleotide metabolic process"/>
    <property type="evidence" value="ECO:0007669"/>
    <property type="project" value="UniProtKB-KW"/>
</dbReference>
<dbReference type="Pfam" id="PF05822">
    <property type="entry name" value="UMPH-1"/>
    <property type="match status" value="1"/>
</dbReference>
<dbReference type="Proteomes" id="UP000187209">
    <property type="component" value="Unassembled WGS sequence"/>
</dbReference>
<keyword evidence="8" id="KW-0546">Nucleotide metabolism</keyword>
<organism evidence="9 10">
    <name type="scientific">Stentor coeruleus</name>
    <dbReference type="NCBI Taxonomy" id="5963"/>
    <lineage>
        <taxon>Eukaryota</taxon>
        <taxon>Sar</taxon>
        <taxon>Alveolata</taxon>
        <taxon>Ciliophora</taxon>
        <taxon>Postciliodesmatophora</taxon>
        <taxon>Heterotrichea</taxon>
        <taxon>Heterotrichida</taxon>
        <taxon>Stentoridae</taxon>
        <taxon>Stentor</taxon>
    </lineage>
</organism>
<evidence type="ECO:0000256" key="2">
    <source>
        <dbReference type="ARBA" id="ARBA00008389"/>
    </source>
</evidence>
<evidence type="ECO:0000256" key="8">
    <source>
        <dbReference type="ARBA" id="ARBA00023080"/>
    </source>
</evidence>
<dbReference type="Gene3D" id="1.10.150.340">
    <property type="entry name" value="Pyrimidine 5'-nucleotidase (UMPH-1), N-terminal domain"/>
    <property type="match status" value="1"/>
</dbReference>
<evidence type="ECO:0000256" key="6">
    <source>
        <dbReference type="ARBA" id="ARBA00022801"/>
    </source>
</evidence>
<comment type="catalytic activity">
    <reaction evidence="1">
        <text>a ribonucleoside 5'-phosphate + H2O = a ribonucleoside + phosphate</text>
        <dbReference type="Rhea" id="RHEA:12484"/>
        <dbReference type="ChEBI" id="CHEBI:15377"/>
        <dbReference type="ChEBI" id="CHEBI:18254"/>
        <dbReference type="ChEBI" id="CHEBI:43474"/>
        <dbReference type="ChEBI" id="CHEBI:58043"/>
        <dbReference type="EC" id="3.1.3.5"/>
    </reaction>
</comment>
<dbReference type="EMBL" id="MPUH01000104">
    <property type="protein sequence ID" value="OMJ90370.1"/>
    <property type="molecule type" value="Genomic_DNA"/>
</dbReference>
<dbReference type="GO" id="GO:0000166">
    <property type="term" value="F:nucleotide binding"/>
    <property type="evidence" value="ECO:0007669"/>
    <property type="project" value="UniProtKB-KW"/>
</dbReference>
<evidence type="ECO:0000256" key="1">
    <source>
        <dbReference type="ARBA" id="ARBA00000815"/>
    </source>
</evidence>
<dbReference type="InterPro" id="IPR023214">
    <property type="entry name" value="HAD_sf"/>
</dbReference>
<evidence type="ECO:0000313" key="10">
    <source>
        <dbReference type="Proteomes" id="UP000187209"/>
    </source>
</evidence>
<keyword evidence="6" id="KW-0378">Hydrolase</keyword>
<evidence type="ECO:0000256" key="3">
    <source>
        <dbReference type="ARBA" id="ARBA00012643"/>
    </source>
</evidence>